<feature type="transmembrane region" description="Helical" evidence="6">
    <location>
        <begin position="275"/>
        <end position="297"/>
    </location>
</feature>
<keyword evidence="4 6" id="KW-1133">Transmembrane helix</keyword>
<dbReference type="GO" id="GO:0016020">
    <property type="term" value="C:membrane"/>
    <property type="evidence" value="ECO:0007669"/>
    <property type="project" value="UniProtKB-SubCell"/>
</dbReference>
<dbReference type="AlphaFoldDB" id="A0A152A1S8"/>
<evidence type="ECO:0000256" key="1">
    <source>
        <dbReference type="ARBA" id="ARBA00004370"/>
    </source>
</evidence>
<dbReference type="InterPro" id="IPR006968">
    <property type="entry name" value="RUS_fam"/>
</dbReference>
<dbReference type="Pfam" id="PF24160">
    <property type="entry name" value="UVB_sens_C"/>
    <property type="match status" value="1"/>
</dbReference>
<sequence length="437" mass="49283">MIKSLNLHRNIFIKNNITTIFSFRCFTSITNKYNKLIETSNGKTKEYKIDSDCKITELSPPPHQHQTSLITNEKKKGIEIVKRLFLPSDYPNSVSKDYLPYQKWMFAQNVLGSATYVLSTHALLSSVGVSSSISTTLPFAAAIAWVLKDGLGATALVLFASRYSSLFDFDLKKYKFRGDILHNLGVLLEMCTPFLPGYFLVSASISNLSKGLAGLIYGSTRASLNRSFSKKENLGDITAKYQSQSMAAYLTGMAIGSTSGILLNDVFSHLHYSPHLLNIAFVFNISMIHLYCGYRALKSVQLKTLNKKRATIIIENWIQSNSTSLMTIEDVNNLESFILSNDKYSKLCDSVHLGSSIKDAFPTNQGIDQLINTKNGEYVITHHSDNIYIVYYENSDTKHRVLKSYFHALWFLSKNKIPPSLRLCHFKTKLINNFQFS</sequence>
<dbReference type="InterPro" id="IPR055412">
    <property type="entry name" value="UVB_sens_C"/>
</dbReference>
<protein>
    <submittedName>
        <fullName evidence="9">DUF647 family protein</fullName>
    </submittedName>
</protein>
<dbReference type="PANTHER" id="PTHR12770:SF31">
    <property type="entry name" value="RUS FAMILY MEMBER 1"/>
    <property type="match status" value="1"/>
</dbReference>
<comment type="subcellular location">
    <subcellularLocation>
        <location evidence="1">Membrane</location>
    </subcellularLocation>
</comment>
<dbReference type="Pfam" id="PF04884">
    <property type="entry name" value="UVB_sens_prot"/>
    <property type="match status" value="1"/>
</dbReference>
<keyword evidence="10" id="KW-1185">Reference proteome</keyword>
<reference evidence="9 10" key="1">
    <citation type="submission" date="2015-12" db="EMBL/GenBank/DDBJ databases">
        <title>Dictyostelia acquired genes for synthesis and detection of signals that induce cell-type specialization by lateral gene transfer from prokaryotes.</title>
        <authorList>
            <person name="Gloeckner G."/>
            <person name="Schaap P."/>
        </authorList>
    </citation>
    <scope>NUCLEOTIDE SEQUENCE [LARGE SCALE GENOMIC DNA]</scope>
    <source>
        <strain evidence="9 10">TK</strain>
    </source>
</reference>
<organism evidence="9 10">
    <name type="scientific">Tieghemostelium lacteum</name>
    <name type="common">Slime mold</name>
    <name type="synonym">Dictyostelium lacteum</name>
    <dbReference type="NCBI Taxonomy" id="361077"/>
    <lineage>
        <taxon>Eukaryota</taxon>
        <taxon>Amoebozoa</taxon>
        <taxon>Evosea</taxon>
        <taxon>Eumycetozoa</taxon>
        <taxon>Dictyostelia</taxon>
        <taxon>Dictyosteliales</taxon>
        <taxon>Raperosteliaceae</taxon>
        <taxon>Tieghemostelium</taxon>
    </lineage>
</organism>
<proteinExistence type="inferred from homology"/>
<evidence type="ECO:0000313" key="10">
    <source>
        <dbReference type="Proteomes" id="UP000076078"/>
    </source>
</evidence>
<evidence type="ECO:0000256" key="3">
    <source>
        <dbReference type="ARBA" id="ARBA00022692"/>
    </source>
</evidence>
<dbReference type="PANTHER" id="PTHR12770">
    <property type="entry name" value="RUS1 FAMILY PROTEIN C16ORF58"/>
    <property type="match status" value="1"/>
</dbReference>
<dbReference type="OrthoDB" id="19606at2759"/>
<feature type="transmembrane region" description="Helical" evidence="6">
    <location>
        <begin position="180"/>
        <end position="201"/>
    </location>
</feature>
<evidence type="ECO:0000256" key="5">
    <source>
        <dbReference type="ARBA" id="ARBA00023136"/>
    </source>
</evidence>
<dbReference type="Proteomes" id="UP000076078">
    <property type="component" value="Unassembled WGS sequence"/>
</dbReference>
<comment type="similarity">
    <text evidence="2">Belongs to the RUS1 family.</text>
</comment>
<feature type="transmembrane region" description="Helical" evidence="6">
    <location>
        <begin position="110"/>
        <end position="133"/>
    </location>
</feature>
<name>A0A152A1S8_TIELA</name>
<feature type="transmembrane region" description="Helical" evidence="6">
    <location>
        <begin position="139"/>
        <end position="159"/>
    </location>
</feature>
<gene>
    <name evidence="9" type="ORF">DLAC_03317</name>
</gene>
<feature type="domain" description="Root UVB sensitive protein C-terminal" evidence="8">
    <location>
        <begin position="326"/>
        <end position="413"/>
    </location>
</feature>
<evidence type="ECO:0000256" key="2">
    <source>
        <dbReference type="ARBA" id="ARBA00007558"/>
    </source>
</evidence>
<evidence type="ECO:0000313" key="9">
    <source>
        <dbReference type="EMBL" id="KYR00164.1"/>
    </source>
</evidence>
<keyword evidence="3 6" id="KW-0812">Transmembrane</keyword>
<evidence type="ECO:0000259" key="8">
    <source>
        <dbReference type="Pfam" id="PF24160"/>
    </source>
</evidence>
<dbReference type="InterPro" id="IPR054549">
    <property type="entry name" value="UVB_sens_RUS_dom"/>
</dbReference>
<accession>A0A152A1S8</accession>
<evidence type="ECO:0000256" key="4">
    <source>
        <dbReference type="ARBA" id="ARBA00022989"/>
    </source>
</evidence>
<evidence type="ECO:0000259" key="7">
    <source>
        <dbReference type="Pfam" id="PF04884"/>
    </source>
</evidence>
<dbReference type="EMBL" id="LODT01000016">
    <property type="protein sequence ID" value="KYR00164.1"/>
    <property type="molecule type" value="Genomic_DNA"/>
</dbReference>
<keyword evidence="5 6" id="KW-0472">Membrane</keyword>
<dbReference type="OMA" id="FMAHIAE"/>
<comment type="caution">
    <text evidence="9">The sequence shown here is derived from an EMBL/GenBank/DDBJ whole genome shotgun (WGS) entry which is preliminary data.</text>
</comment>
<dbReference type="InParanoid" id="A0A152A1S8"/>
<evidence type="ECO:0000256" key="6">
    <source>
        <dbReference type="SAM" id="Phobius"/>
    </source>
</evidence>
<feature type="domain" description="Protein root UVB sensitive/RUS" evidence="7">
    <location>
        <begin position="73"/>
        <end position="320"/>
    </location>
</feature>